<reference evidence="5 6" key="1">
    <citation type="submission" date="2019-01" db="EMBL/GenBank/DDBJ databases">
        <title>Zoogloea oleivorans genome sequencing and assembly.</title>
        <authorList>
            <person name="Tancsics A."/>
            <person name="Farkas M."/>
            <person name="Kriszt B."/>
            <person name="Maroti G."/>
            <person name="Horvath B."/>
        </authorList>
    </citation>
    <scope>NUCLEOTIDE SEQUENCE [LARGE SCALE GENOMIC DNA]</scope>
    <source>
        <strain evidence="5 6">Buc</strain>
    </source>
</reference>
<evidence type="ECO:0000256" key="1">
    <source>
        <dbReference type="ARBA" id="ARBA00006611"/>
    </source>
</evidence>
<evidence type="ECO:0000256" key="3">
    <source>
        <dbReference type="ARBA" id="ARBA00022840"/>
    </source>
</evidence>
<dbReference type="Pfam" id="PF00437">
    <property type="entry name" value="T2SSE"/>
    <property type="match status" value="1"/>
</dbReference>
<dbReference type="PANTHER" id="PTHR30258:SF2">
    <property type="entry name" value="COMG OPERON PROTEIN 1"/>
    <property type="match status" value="1"/>
</dbReference>
<dbReference type="OrthoDB" id="5790493at2"/>
<dbReference type="Pfam" id="PF05157">
    <property type="entry name" value="MshEN"/>
    <property type="match status" value="1"/>
</dbReference>
<dbReference type="InterPro" id="IPR029016">
    <property type="entry name" value="GAF-like_dom_sf"/>
</dbReference>
<dbReference type="Pfam" id="PF01590">
    <property type="entry name" value="GAF"/>
    <property type="match status" value="1"/>
</dbReference>
<dbReference type="InterPro" id="IPR001482">
    <property type="entry name" value="T2SS/T4SS_dom"/>
</dbReference>
<dbReference type="InterPro" id="IPR007831">
    <property type="entry name" value="T2SS_GspE_N"/>
</dbReference>
<dbReference type="Proteomes" id="UP000389128">
    <property type="component" value="Unassembled WGS sequence"/>
</dbReference>
<dbReference type="Gene3D" id="3.30.450.90">
    <property type="match status" value="1"/>
</dbReference>
<dbReference type="SUPFAM" id="SSF52540">
    <property type="entry name" value="P-loop containing nucleoside triphosphate hydrolases"/>
    <property type="match status" value="1"/>
</dbReference>
<dbReference type="EMBL" id="SDKK01000017">
    <property type="protein sequence ID" value="TYC54738.1"/>
    <property type="molecule type" value="Genomic_DNA"/>
</dbReference>
<dbReference type="InterPro" id="IPR003018">
    <property type="entry name" value="GAF"/>
</dbReference>
<evidence type="ECO:0000256" key="2">
    <source>
        <dbReference type="ARBA" id="ARBA00022741"/>
    </source>
</evidence>
<name>A0A6C2CL86_9RHOO</name>
<dbReference type="SUPFAM" id="SSF55781">
    <property type="entry name" value="GAF domain-like"/>
    <property type="match status" value="1"/>
</dbReference>
<comment type="similarity">
    <text evidence="1">Belongs to the GSP E family.</text>
</comment>
<dbReference type="InterPro" id="IPR027417">
    <property type="entry name" value="P-loop_NTPase"/>
</dbReference>
<organism evidence="5 6">
    <name type="scientific">Zoogloea oleivorans</name>
    <dbReference type="NCBI Taxonomy" id="1552750"/>
    <lineage>
        <taxon>Bacteria</taxon>
        <taxon>Pseudomonadati</taxon>
        <taxon>Pseudomonadota</taxon>
        <taxon>Betaproteobacteria</taxon>
        <taxon>Rhodocyclales</taxon>
        <taxon>Zoogloeaceae</taxon>
        <taxon>Zoogloea</taxon>
    </lineage>
</organism>
<sequence length="789" mass="87252">MSSAASRGGVGVSDVASRLAFFKGLQAVTNRVHATENIDEIIFELSAEICALFAADRLTIYVVDESKTTISSRVKTGLHTIRTIRLPIAENSVAGFVALTGQMLNIHDAYDEQALKAISSRMEFRREVDERSGYRCRQMLVAPIANPDDGEVMGVIQLINSRNGEVFSSIAEEGIQGLGQTLAIAFAHRRHALIQPKSKYEGLVNDAKLTSAELEAATSLARERGISLEQLLLEEYKLKPADIGSAVARFFGVPYEPFRQDRVKPLDLLRNLKRDYVQQAQWLPLEENTEGLLTLVTDPEQAIASRVVQNVFPKASPVFCVTTHVEFMQTVAQFFGSSVSDDASVSELLFDMQDDDGEGGGPTAEDVSAAADNELVKLVNRIIIDAYRQGASDIHIEPRPGKEKTQIRFRKDGSLTPYIDVPASYRSPIVTRIKIMCDLDISERRKPQDGKIRFRRFGPLDIELRVATVPTAGGMEDVVMRLLANSEPLPLEALGLLENNYVRLKQTVAKPYGIFFVCGPTGSGKTTTLHSILGSINTPETKIWTAEDPVEITQKGLRQVQINRKAGLDFPTIMRSFLRADPDVIMVGEMRDKETVSIGLEASLTGHLVFSTLHTNSAPESVVRLLDMGMDPFNFADALLGVLAQRLAKRLCGKCKKAYQPDENEIRYMLDEYCEDLRQTPAFLADPVGARESIRKDWLQRYGDDKGKFTLYAPVGCEHCTGGYKGRLGLHELMVGTDAVKALIQERARVSTLLAAALDEGMRTLRQDGIEKVMAGLTDLKQVRKVCIR</sequence>
<proteinExistence type="inferred from homology"/>
<dbReference type="GO" id="GO:0005524">
    <property type="term" value="F:ATP binding"/>
    <property type="evidence" value="ECO:0007669"/>
    <property type="project" value="UniProtKB-KW"/>
</dbReference>
<dbReference type="SUPFAM" id="SSF160246">
    <property type="entry name" value="EspE N-terminal domain-like"/>
    <property type="match status" value="1"/>
</dbReference>
<dbReference type="PANTHER" id="PTHR30258">
    <property type="entry name" value="TYPE II SECRETION SYSTEM PROTEIN GSPE-RELATED"/>
    <property type="match status" value="1"/>
</dbReference>
<evidence type="ECO:0000313" key="5">
    <source>
        <dbReference type="EMBL" id="TYC54738.1"/>
    </source>
</evidence>
<dbReference type="PROSITE" id="PS00662">
    <property type="entry name" value="T2SP_E"/>
    <property type="match status" value="1"/>
</dbReference>
<feature type="domain" description="Bacterial type II secretion system protein E" evidence="4">
    <location>
        <begin position="578"/>
        <end position="592"/>
    </location>
</feature>
<evidence type="ECO:0000259" key="4">
    <source>
        <dbReference type="PROSITE" id="PS00662"/>
    </source>
</evidence>
<dbReference type="CDD" id="cd01129">
    <property type="entry name" value="PulE-GspE-like"/>
    <property type="match status" value="1"/>
</dbReference>
<dbReference type="GO" id="GO:0005886">
    <property type="term" value="C:plasma membrane"/>
    <property type="evidence" value="ECO:0007669"/>
    <property type="project" value="TreeGrafter"/>
</dbReference>
<dbReference type="SMART" id="SM00065">
    <property type="entry name" value="GAF"/>
    <property type="match status" value="1"/>
</dbReference>
<dbReference type="InterPro" id="IPR037257">
    <property type="entry name" value="T2SS_E_N_sf"/>
</dbReference>
<keyword evidence="2" id="KW-0547">Nucleotide-binding</keyword>
<dbReference type="GO" id="GO:0016887">
    <property type="term" value="F:ATP hydrolysis activity"/>
    <property type="evidence" value="ECO:0007669"/>
    <property type="project" value="TreeGrafter"/>
</dbReference>
<keyword evidence="6" id="KW-1185">Reference proteome</keyword>
<dbReference type="RefSeq" id="WP_148580431.1">
    <property type="nucleotide sequence ID" value="NZ_SDKK01000017.1"/>
</dbReference>
<keyword evidence="3" id="KW-0067">ATP-binding</keyword>
<evidence type="ECO:0000313" key="6">
    <source>
        <dbReference type="Proteomes" id="UP000389128"/>
    </source>
</evidence>
<comment type="caution">
    <text evidence="5">The sequence shown here is derived from an EMBL/GenBank/DDBJ whole genome shotgun (WGS) entry which is preliminary data.</text>
</comment>
<dbReference type="Gene3D" id="3.40.50.300">
    <property type="entry name" value="P-loop containing nucleotide triphosphate hydrolases"/>
    <property type="match status" value="1"/>
</dbReference>
<accession>A0A6C2CL86</accession>
<gene>
    <name evidence="5" type="ORF">ETQ85_17795</name>
</gene>
<protein>
    <submittedName>
        <fullName evidence="5">GAF domain-containing protein</fullName>
    </submittedName>
</protein>
<dbReference type="AlphaFoldDB" id="A0A6C2CL86"/>
<dbReference type="Gene3D" id="3.30.450.40">
    <property type="match status" value="1"/>
</dbReference>